<dbReference type="SUPFAM" id="SSF54236">
    <property type="entry name" value="Ubiquitin-like"/>
    <property type="match status" value="1"/>
</dbReference>
<dbReference type="Gene3D" id="4.10.1110.10">
    <property type="entry name" value="AN1-like Zinc finger"/>
    <property type="match status" value="1"/>
</dbReference>
<protein>
    <submittedName>
        <fullName evidence="9 10">AN1-type zinc finger protein 4-like</fullName>
    </submittedName>
</protein>
<dbReference type="PANTHER" id="PTHR46728:SF1">
    <property type="entry name" value="AN1-TYPE ZINC FINGER PROTEIN 4"/>
    <property type="match status" value="1"/>
</dbReference>
<evidence type="ECO:0000256" key="1">
    <source>
        <dbReference type="ARBA" id="ARBA00022723"/>
    </source>
</evidence>
<dbReference type="PROSITE" id="PS51039">
    <property type="entry name" value="ZF_AN1"/>
    <property type="match status" value="1"/>
</dbReference>
<dbReference type="SUPFAM" id="SSF118310">
    <property type="entry name" value="AN1-like Zinc finger"/>
    <property type="match status" value="1"/>
</dbReference>
<feature type="compositionally biased region" description="Polar residues" evidence="5">
    <location>
        <begin position="272"/>
        <end position="291"/>
    </location>
</feature>
<reference evidence="9 10" key="1">
    <citation type="submission" date="2025-04" db="UniProtKB">
        <authorList>
            <consortium name="RefSeq"/>
        </authorList>
    </citation>
    <scope>IDENTIFICATION</scope>
    <source>
        <strain evidence="9 10">Wakin</strain>
        <tissue evidence="9 10">Muscle</tissue>
    </source>
</reference>
<keyword evidence="2 4" id="KW-0863">Zinc-finger</keyword>
<dbReference type="RefSeq" id="XP_026134678.1">
    <property type="nucleotide sequence ID" value="XM_026278893.1"/>
</dbReference>
<evidence type="ECO:0000313" key="8">
    <source>
        <dbReference type="Proteomes" id="UP000515129"/>
    </source>
</evidence>
<evidence type="ECO:0000259" key="7">
    <source>
        <dbReference type="PROSITE" id="PS51039"/>
    </source>
</evidence>
<dbReference type="InterPro" id="IPR019956">
    <property type="entry name" value="Ubiquitin_dom"/>
</dbReference>
<dbReference type="InterPro" id="IPR000626">
    <property type="entry name" value="Ubiquitin-like_dom"/>
</dbReference>
<dbReference type="InterPro" id="IPR035896">
    <property type="entry name" value="AN1-like_Znf"/>
</dbReference>
<feature type="domain" description="Ubiquitin-like" evidence="6">
    <location>
        <begin position="28"/>
        <end position="103"/>
    </location>
</feature>
<sequence length="670" mass="73425">MTDKRNPPFFNDDNVGMVHYKLPFSETMELFIETLTGTCFQLCVSPFEQVVSVKAKILRLEGIPVSQQHLIWNGMELEDEYCLHDYSITEGCTLKLVLAMRGGPVNTRRVTVTDDSVRDIADCLDAGREEMWEKSLPNKQVTFLVYREGDQLSFFRVVDRGDGTLTPVSESLSGTSVRNVYAEEEEESESTASEQQMLENSITMSKMKLLKAKMENMNLNKKPKKTAKLKVRPPVGPRPCSASFCSVRHHRMFRVLPQIGHASPTHLPPIGDQQQPAVPSPAAGSSHQAFASLSSPTSSSHAHPSSGASGVYMLQAEEPWDNPVPRKIRVPPKVSRLDLRRLKVMRDCVYPPLSLLSSSGVQDEVDLQSERLMVDENSAVMEPPKAVPFNLPEPLSLDVSTQRERGLNSVTLQEPNTTAPLLSQAINTNWLASQSDPLSPTHIPQHFEFTGSSSPAQALLRTSNSPSLPASSPSRTTSVCGLKVDKHSEVISKSEERDITKMANKAAKKPLVSNTKLLASLAGVGGQEALAGPFALGRLCATAAPLPTNIHLSQEDLLRRISPLQRTAGHTPPSSSGGLSSSIKRLGTPTHHLPPVKVPSGAKKKSSKHCFLCGKKTGLATSYECRCGKMFCSMHRYSETHDCTYDYKSAGRRFLQETNPSISAPKLPKI</sequence>
<dbReference type="PANTHER" id="PTHR46728">
    <property type="entry name" value="AN1-TYPE ZINC FINGER PROTEIN 4"/>
    <property type="match status" value="1"/>
</dbReference>
<keyword evidence="8" id="KW-1185">Reference proteome</keyword>
<dbReference type="SMART" id="SM00154">
    <property type="entry name" value="ZnF_AN1"/>
    <property type="match status" value="1"/>
</dbReference>
<evidence type="ECO:0000313" key="9">
    <source>
        <dbReference type="RefSeq" id="XP_026134677.1"/>
    </source>
</evidence>
<feature type="region of interest" description="Disordered" evidence="5">
    <location>
        <begin position="566"/>
        <end position="603"/>
    </location>
</feature>
<evidence type="ECO:0000313" key="10">
    <source>
        <dbReference type="RefSeq" id="XP_026134678.1"/>
    </source>
</evidence>
<dbReference type="InterPro" id="IPR000058">
    <property type="entry name" value="Znf_AN1"/>
</dbReference>
<dbReference type="InterPro" id="IPR053061">
    <property type="entry name" value="AN1-type_zinc_finger"/>
</dbReference>
<dbReference type="GeneID" id="113112943"/>
<accession>A0A6P6QMU4</accession>
<dbReference type="Pfam" id="PF00240">
    <property type="entry name" value="ubiquitin"/>
    <property type="match status" value="1"/>
</dbReference>
<dbReference type="AlphaFoldDB" id="A0A6P6QMU4"/>
<feature type="domain" description="AN1-type" evidence="7">
    <location>
        <begin position="604"/>
        <end position="651"/>
    </location>
</feature>
<feature type="compositionally biased region" description="Low complexity" evidence="5">
    <location>
        <begin position="292"/>
        <end position="308"/>
    </location>
</feature>
<dbReference type="Proteomes" id="UP000515129">
    <property type="component" value="Chromosome 13"/>
</dbReference>
<evidence type="ECO:0000259" key="6">
    <source>
        <dbReference type="PROSITE" id="PS50053"/>
    </source>
</evidence>
<organism evidence="8 9">
    <name type="scientific">Carassius auratus</name>
    <name type="common">Goldfish</name>
    <dbReference type="NCBI Taxonomy" id="7957"/>
    <lineage>
        <taxon>Eukaryota</taxon>
        <taxon>Metazoa</taxon>
        <taxon>Chordata</taxon>
        <taxon>Craniata</taxon>
        <taxon>Vertebrata</taxon>
        <taxon>Euteleostomi</taxon>
        <taxon>Actinopterygii</taxon>
        <taxon>Neopterygii</taxon>
        <taxon>Teleostei</taxon>
        <taxon>Ostariophysi</taxon>
        <taxon>Cypriniformes</taxon>
        <taxon>Cyprinidae</taxon>
        <taxon>Cyprininae</taxon>
        <taxon>Carassius</taxon>
    </lineage>
</organism>
<keyword evidence="3" id="KW-0862">Zinc</keyword>
<keyword evidence="1" id="KW-0479">Metal-binding</keyword>
<dbReference type="CDD" id="cd01802">
    <property type="entry name" value="Ubl_ZFAND4"/>
    <property type="match status" value="1"/>
</dbReference>
<dbReference type="GO" id="GO:0008270">
    <property type="term" value="F:zinc ion binding"/>
    <property type="evidence" value="ECO:0007669"/>
    <property type="project" value="UniProtKB-KW"/>
</dbReference>
<dbReference type="SMART" id="SM00213">
    <property type="entry name" value="UBQ"/>
    <property type="match status" value="1"/>
</dbReference>
<dbReference type="InterPro" id="IPR029071">
    <property type="entry name" value="Ubiquitin-like_domsf"/>
</dbReference>
<dbReference type="PROSITE" id="PS50053">
    <property type="entry name" value="UBIQUITIN_2"/>
    <property type="match status" value="1"/>
</dbReference>
<evidence type="ECO:0000256" key="2">
    <source>
        <dbReference type="ARBA" id="ARBA00022771"/>
    </source>
</evidence>
<dbReference type="OrthoDB" id="756206at2759"/>
<proteinExistence type="predicted"/>
<dbReference type="Pfam" id="PF01428">
    <property type="entry name" value="zf-AN1"/>
    <property type="match status" value="1"/>
</dbReference>
<evidence type="ECO:0000256" key="3">
    <source>
        <dbReference type="ARBA" id="ARBA00022833"/>
    </source>
</evidence>
<gene>
    <name evidence="9 10" type="primary">LOC113112943</name>
</gene>
<feature type="compositionally biased region" description="Low complexity" evidence="5">
    <location>
        <begin position="462"/>
        <end position="478"/>
    </location>
</feature>
<name>A0A6P6QMU4_CARAU</name>
<feature type="region of interest" description="Disordered" evidence="5">
    <location>
        <begin position="263"/>
        <end position="308"/>
    </location>
</feature>
<dbReference type="PRINTS" id="PR00348">
    <property type="entry name" value="UBIQUITIN"/>
</dbReference>
<dbReference type="RefSeq" id="XP_026134677.1">
    <property type="nucleotide sequence ID" value="XM_026278892.1"/>
</dbReference>
<dbReference type="KEGG" id="caua:113112943"/>
<feature type="region of interest" description="Disordered" evidence="5">
    <location>
        <begin position="458"/>
        <end position="479"/>
    </location>
</feature>
<evidence type="ECO:0000256" key="4">
    <source>
        <dbReference type="PROSITE-ProRule" id="PRU00449"/>
    </source>
</evidence>
<evidence type="ECO:0000256" key="5">
    <source>
        <dbReference type="SAM" id="MobiDB-lite"/>
    </source>
</evidence>
<dbReference type="Gene3D" id="3.10.20.90">
    <property type="entry name" value="Phosphatidylinositol 3-kinase Catalytic Subunit, Chain A, domain 1"/>
    <property type="match status" value="1"/>
</dbReference>